<dbReference type="EMBL" id="MU006096">
    <property type="protein sequence ID" value="KAF2838859.1"/>
    <property type="molecule type" value="Genomic_DNA"/>
</dbReference>
<evidence type="ECO:0000256" key="4">
    <source>
        <dbReference type="SAM" id="MobiDB-lite"/>
    </source>
</evidence>
<dbReference type="InterPro" id="IPR051270">
    <property type="entry name" value="Tyrosine-tRNA_ligase_regulator"/>
</dbReference>
<feature type="compositionally biased region" description="Basic and acidic residues" evidence="4">
    <location>
        <begin position="166"/>
        <end position="177"/>
    </location>
</feature>
<dbReference type="Pfam" id="PF21972">
    <property type="entry name" value="Arc1p_N_like"/>
    <property type="match status" value="1"/>
</dbReference>
<dbReference type="InterPro" id="IPR053836">
    <property type="entry name" value="Arc1-like_N"/>
</dbReference>
<feature type="region of interest" description="Disordered" evidence="4">
    <location>
        <begin position="166"/>
        <end position="237"/>
    </location>
</feature>
<dbReference type="OrthoDB" id="19141at2759"/>
<evidence type="ECO:0000313" key="6">
    <source>
        <dbReference type="EMBL" id="KAF2838859.1"/>
    </source>
</evidence>
<dbReference type="Pfam" id="PF01588">
    <property type="entry name" value="tRNA_bind"/>
    <property type="match status" value="1"/>
</dbReference>
<dbReference type="SUPFAM" id="SSF47616">
    <property type="entry name" value="GST C-terminal domain-like"/>
    <property type="match status" value="1"/>
</dbReference>
<dbReference type="GO" id="GO:0000049">
    <property type="term" value="F:tRNA binding"/>
    <property type="evidence" value="ECO:0007669"/>
    <property type="project" value="UniProtKB-UniRule"/>
</dbReference>
<sequence length="434" mass="46770">MASATSLNDTVVSLLQKSFPSTSVATDSDPVKLSAEIYPETHYTDAEKAEISQWLITSSHIGLASEDDAKAAERLSTLNRHLSTRTTVLGSKPSVADVALFARLVSVVKSWSPEERTGEQGYHHIVRYVDFLQNAEVVGLKLDDADKLAIEVDDVKFTLKPIDAKAEKERKKKEKEAAAAAATAATPTTLTEAEPPQTQDTRKSKKDKAKDKIEQVDKKDKKPKPAKETAPEKPLSPSLIDLRVGHILHAIAHPNADSLYISTIAVGDPPGTEHTSEYDGQVVRTVCSGLAGLVPLAEMQNRKIVAVCNLKPVTMRGVKSAAMVLAASPRVKEGEVDAHKGPVELVQPPQGSVAGDRVFFEGWEGEPEKVLNPKKKVWESLQPGFVTTEEAEVGFRVGDVEALREGERGAEGVARLRTKGGVCVVGSLKGATVR</sequence>
<dbReference type="CDD" id="cd10304">
    <property type="entry name" value="GST_C_Arc1p_N_like"/>
    <property type="match status" value="1"/>
</dbReference>
<dbReference type="Gene3D" id="1.20.1050.130">
    <property type="match status" value="1"/>
</dbReference>
<dbReference type="InterPro" id="IPR002547">
    <property type="entry name" value="tRNA-bd_dom"/>
</dbReference>
<organism evidence="6 7">
    <name type="scientific">Patellaria atrata CBS 101060</name>
    <dbReference type="NCBI Taxonomy" id="1346257"/>
    <lineage>
        <taxon>Eukaryota</taxon>
        <taxon>Fungi</taxon>
        <taxon>Dikarya</taxon>
        <taxon>Ascomycota</taxon>
        <taxon>Pezizomycotina</taxon>
        <taxon>Dothideomycetes</taxon>
        <taxon>Dothideomycetes incertae sedis</taxon>
        <taxon>Patellariales</taxon>
        <taxon>Patellariaceae</taxon>
        <taxon>Patellaria</taxon>
    </lineage>
</organism>
<keyword evidence="7" id="KW-1185">Reference proteome</keyword>
<dbReference type="GO" id="GO:0017102">
    <property type="term" value="C:methionyl glutamyl tRNA synthetase complex"/>
    <property type="evidence" value="ECO:0007669"/>
    <property type="project" value="TreeGrafter"/>
</dbReference>
<dbReference type="InterPro" id="IPR012340">
    <property type="entry name" value="NA-bd_OB-fold"/>
</dbReference>
<evidence type="ECO:0000256" key="2">
    <source>
        <dbReference type="ARBA" id="ARBA00022884"/>
    </source>
</evidence>
<keyword evidence="1 3" id="KW-0820">tRNA-binding</keyword>
<dbReference type="Gene3D" id="2.40.50.140">
    <property type="entry name" value="Nucleic acid-binding proteins"/>
    <property type="match status" value="1"/>
</dbReference>
<feature type="compositionally biased region" description="Low complexity" evidence="4">
    <location>
        <begin position="178"/>
        <end position="198"/>
    </location>
</feature>
<dbReference type="InterPro" id="IPR036282">
    <property type="entry name" value="Glutathione-S-Trfase_C_sf"/>
</dbReference>
<protein>
    <submittedName>
        <fullName evidence="6">Nucleic acid-binding protein</fullName>
    </submittedName>
</protein>
<reference evidence="6" key="1">
    <citation type="journal article" date="2020" name="Stud. Mycol.">
        <title>101 Dothideomycetes genomes: a test case for predicting lifestyles and emergence of pathogens.</title>
        <authorList>
            <person name="Haridas S."/>
            <person name="Albert R."/>
            <person name="Binder M."/>
            <person name="Bloem J."/>
            <person name="Labutti K."/>
            <person name="Salamov A."/>
            <person name="Andreopoulos B."/>
            <person name="Baker S."/>
            <person name="Barry K."/>
            <person name="Bills G."/>
            <person name="Bluhm B."/>
            <person name="Cannon C."/>
            <person name="Castanera R."/>
            <person name="Culley D."/>
            <person name="Daum C."/>
            <person name="Ezra D."/>
            <person name="Gonzalez J."/>
            <person name="Henrissat B."/>
            <person name="Kuo A."/>
            <person name="Liang C."/>
            <person name="Lipzen A."/>
            <person name="Lutzoni F."/>
            <person name="Magnuson J."/>
            <person name="Mondo S."/>
            <person name="Nolan M."/>
            <person name="Ohm R."/>
            <person name="Pangilinan J."/>
            <person name="Park H.-J."/>
            <person name="Ramirez L."/>
            <person name="Alfaro M."/>
            <person name="Sun H."/>
            <person name="Tritt A."/>
            <person name="Yoshinaga Y."/>
            <person name="Zwiers L.-H."/>
            <person name="Turgeon B."/>
            <person name="Goodwin S."/>
            <person name="Spatafora J."/>
            <person name="Crous P."/>
            <person name="Grigoriev I."/>
        </authorList>
    </citation>
    <scope>NUCLEOTIDE SEQUENCE</scope>
    <source>
        <strain evidence="6">CBS 101060</strain>
    </source>
</reference>
<evidence type="ECO:0000256" key="1">
    <source>
        <dbReference type="ARBA" id="ARBA00022555"/>
    </source>
</evidence>
<gene>
    <name evidence="6" type="ORF">M501DRAFT_935110</name>
</gene>
<dbReference type="Proteomes" id="UP000799429">
    <property type="component" value="Unassembled WGS sequence"/>
</dbReference>
<dbReference type="PANTHER" id="PTHR11586:SF33">
    <property type="entry name" value="AMINOACYL TRNA SYNTHASE COMPLEX-INTERACTING MULTIFUNCTIONAL PROTEIN 1"/>
    <property type="match status" value="1"/>
</dbReference>
<comment type="caution">
    <text evidence="6">The sequence shown here is derived from an EMBL/GenBank/DDBJ whole genome shotgun (WGS) entry which is preliminary data.</text>
</comment>
<dbReference type="FunFam" id="2.40.50.140:FF:000199">
    <property type="entry name" value="tRNA-aminoacylation cofactor ARC1"/>
    <property type="match status" value="1"/>
</dbReference>
<accession>A0A9P4VSS6</accession>
<feature type="compositionally biased region" description="Basic and acidic residues" evidence="4">
    <location>
        <begin position="208"/>
        <end position="231"/>
    </location>
</feature>
<name>A0A9P4VSS6_9PEZI</name>
<proteinExistence type="predicted"/>
<evidence type="ECO:0000256" key="3">
    <source>
        <dbReference type="PROSITE-ProRule" id="PRU00209"/>
    </source>
</evidence>
<dbReference type="AlphaFoldDB" id="A0A9P4VSS6"/>
<evidence type="ECO:0000313" key="7">
    <source>
        <dbReference type="Proteomes" id="UP000799429"/>
    </source>
</evidence>
<evidence type="ECO:0000259" key="5">
    <source>
        <dbReference type="PROSITE" id="PS50886"/>
    </source>
</evidence>
<dbReference type="PROSITE" id="PS50886">
    <property type="entry name" value="TRBD"/>
    <property type="match status" value="1"/>
</dbReference>
<dbReference type="PANTHER" id="PTHR11586">
    <property type="entry name" value="TRNA-AMINOACYLATION COFACTOR ARC1 FAMILY MEMBER"/>
    <property type="match status" value="1"/>
</dbReference>
<keyword evidence="2 3" id="KW-0694">RNA-binding</keyword>
<feature type="domain" description="TRNA-binding" evidence="5">
    <location>
        <begin position="236"/>
        <end position="359"/>
    </location>
</feature>
<dbReference type="SUPFAM" id="SSF50249">
    <property type="entry name" value="Nucleic acid-binding proteins"/>
    <property type="match status" value="1"/>
</dbReference>